<evidence type="ECO:0000313" key="3">
    <source>
        <dbReference type="Proteomes" id="UP000178835"/>
    </source>
</evidence>
<evidence type="ECO:0000259" key="1">
    <source>
        <dbReference type="Pfam" id="PF00561"/>
    </source>
</evidence>
<dbReference type="GO" id="GO:0016020">
    <property type="term" value="C:membrane"/>
    <property type="evidence" value="ECO:0007669"/>
    <property type="project" value="TreeGrafter"/>
</dbReference>
<dbReference type="SUPFAM" id="SSF53474">
    <property type="entry name" value="alpha/beta-Hydrolases"/>
    <property type="match status" value="1"/>
</dbReference>
<dbReference type="EMBL" id="MHOH01000005">
    <property type="protein sequence ID" value="OGZ61175.1"/>
    <property type="molecule type" value="Genomic_DNA"/>
</dbReference>
<dbReference type="Proteomes" id="UP000178835">
    <property type="component" value="Unassembled WGS sequence"/>
</dbReference>
<name>A0A1G2HFC4_9BACT</name>
<gene>
    <name evidence="2" type="ORF">A2919_01065</name>
</gene>
<dbReference type="InterPro" id="IPR029058">
    <property type="entry name" value="AB_hydrolase_fold"/>
</dbReference>
<accession>A0A1G2HFC4</accession>
<proteinExistence type="predicted"/>
<organism evidence="2 3">
    <name type="scientific">Candidatus Spechtbacteria bacterium RIFCSPLOWO2_01_FULL_43_12</name>
    <dbReference type="NCBI Taxonomy" id="1802162"/>
    <lineage>
        <taxon>Bacteria</taxon>
        <taxon>Candidatus Spechtiibacteriota</taxon>
    </lineage>
</organism>
<dbReference type="PANTHER" id="PTHR43798">
    <property type="entry name" value="MONOACYLGLYCEROL LIPASE"/>
    <property type="match status" value="1"/>
</dbReference>
<dbReference type="InterPro" id="IPR050266">
    <property type="entry name" value="AB_hydrolase_sf"/>
</dbReference>
<dbReference type="PRINTS" id="PR00111">
    <property type="entry name" value="ABHYDROLASE"/>
</dbReference>
<dbReference type="PANTHER" id="PTHR43798:SF33">
    <property type="entry name" value="HYDROLASE, PUTATIVE (AFU_ORTHOLOGUE AFUA_2G14860)-RELATED"/>
    <property type="match status" value="1"/>
</dbReference>
<evidence type="ECO:0000313" key="2">
    <source>
        <dbReference type="EMBL" id="OGZ61175.1"/>
    </source>
</evidence>
<sequence>MKRGYWEPESGKRIHYIKAGTGKQSLLLLHGIANSMEQWVEEIENWSRDFTVYAFSFPGCGFSDSLGPRKMSMDFIPFFIEKFVETFRIKDPVIVGGSFGGLAAIEYTRHFQNKVRKLVLVSSAGLGKEINGLARIASIPILGEILYWWRRDKDAPHNIRITLRFMRTGVNIFGQKKKIYRLGYLKNIKVPVLVMHGRNDEVFPVYHSERAAKVFPNAKLHIFENANHWPPDMHREEFCDLVRKFARD</sequence>
<dbReference type="InterPro" id="IPR000073">
    <property type="entry name" value="AB_hydrolase_1"/>
</dbReference>
<feature type="domain" description="AB hydrolase-1" evidence="1">
    <location>
        <begin position="26"/>
        <end position="123"/>
    </location>
</feature>
<reference evidence="2 3" key="1">
    <citation type="journal article" date="2016" name="Nat. Commun.">
        <title>Thousands of microbial genomes shed light on interconnected biogeochemical processes in an aquifer system.</title>
        <authorList>
            <person name="Anantharaman K."/>
            <person name="Brown C.T."/>
            <person name="Hug L.A."/>
            <person name="Sharon I."/>
            <person name="Castelle C.J."/>
            <person name="Probst A.J."/>
            <person name="Thomas B.C."/>
            <person name="Singh A."/>
            <person name="Wilkins M.J."/>
            <person name="Karaoz U."/>
            <person name="Brodie E.L."/>
            <person name="Williams K.H."/>
            <person name="Hubbard S.S."/>
            <person name="Banfield J.F."/>
        </authorList>
    </citation>
    <scope>NUCLEOTIDE SEQUENCE [LARGE SCALE GENOMIC DNA]</scope>
</reference>
<comment type="caution">
    <text evidence="2">The sequence shown here is derived from an EMBL/GenBank/DDBJ whole genome shotgun (WGS) entry which is preliminary data.</text>
</comment>
<feature type="domain" description="AB hydrolase-1" evidence="1">
    <location>
        <begin position="175"/>
        <end position="230"/>
    </location>
</feature>
<dbReference type="AlphaFoldDB" id="A0A1G2HFC4"/>
<dbReference type="Pfam" id="PF00561">
    <property type="entry name" value="Abhydrolase_1"/>
    <property type="match status" value="2"/>
</dbReference>
<protein>
    <recommendedName>
        <fullName evidence="1">AB hydrolase-1 domain-containing protein</fullName>
    </recommendedName>
</protein>
<dbReference type="Gene3D" id="3.40.50.1820">
    <property type="entry name" value="alpha/beta hydrolase"/>
    <property type="match status" value="1"/>
</dbReference>